<feature type="domain" description="Replication-associated protein ORF2/G2P" evidence="1">
    <location>
        <begin position="101"/>
        <end position="210"/>
    </location>
</feature>
<accession>A0AAN4P7F5</accession>
<dbReference type="InterPro" id="IPR056906">
    <property type="entry name" value="ORF2/G2P_dom"/>
</dbReference>
<evidence type="ECO:0000313" key="3">
    <source>
        <dbReference type="Proteomes" id="UP000016981"/>
    </source>
</evidence>
<dbReference type="Proteomes" id="UP000016981">
    <property type="component" value="Unassembled WGS sequence"/>
</dbReference>
<name>A0AAN4P7F5_STRAP</name>
<protein>
    <recommendedName>
        <fullName evidence="1">Replication-associated protein ORF2/G2P domain-containing protein</fullName>
    </recommendedName>
</protein>
<comment type="caution">
    <text evidence="2">The sequence shown here is derived from an EMBL/GenBank/DDBJ whole genome shotgun (WGS) entry which is preliminary data.</text>
</comment>
<dbReference type="AlphaFoldDB" id="A0AAN4P7F5"/>
<evidence type="ECO:0000313" key="2">
    <source>
        <dbReference type="EMBL" id="GAD45551.1"/>
    </source>
</evidence>
<evidence type="ECO:0000259" key="1">
    <source>
        <dbReference type="Pfam" id="PF23343"/>
    </source>
</evidence>
<gene>
    <name evidence="2" type="ORF">ANG6_0046</name>
</gene>
<dbReference type="EMBL" id="BASY01000001">
    <property type="protein sequence ID" value="GAD45551.1"/>
    <property type="molecule type" value="Genomic_DNA"/>
</dbReference>
<sequence>MKNHRRGDRMNDSKDFSIQPDDFVTVTFMNDIYEVQYLQKSNRENNILKIDSDRYVIKSTGEIKFYEHAETRNQSENSLKQTMKKLRYLINANFSGRKNELWATLTFRDTNIAKKPQSIYKEFNKFIKRLNYKYKEKLDYIAILEPHGLGSKKITDWHGFHIHLLLKSTSNSLYIPYQTFEQIWGLGMCRIERLKNIDNIGAYLSAYLANAETSDTNSDKKKYIKGTRLWLYPKGTRIYRKSKGIKYPKRIKMPYSSARELIGIEPHYTKTYKITGNNNFENIVIFEQYNKKRR</sequence>
<dbReference type="Pfam" id="PF23343">
    <property type="entry name" value="REP_ORF2-G2P"/>
    <property type="match status" value="1"/>
</dbReference>
<reference evidence="3" key="1">
    <citation type="submission" date="2013-09" db="EMBL/GenBank/DDBJ databases">
        <title>Genome Sequences of seven clinical isolates and type strains of anginosus group streptococci.</title>
        <authorList>
            <person name="Maruyama F."/>
            <person name="Sakurai A."/>
            <person name="Ogura Y."/>
            <person name="Homma H."/>
            <person name="Takahashi N."/>
            <person name="Ohtsubo Y."/>
            <person name="Hoshino T."/>
            <person name="Okahashi N."/>
            <person name="Nakagawa I."/>
            <person name="Kimura S."/>
            <person name="Fujiwara T."/>
            <person name="Hayashi T."/>
            <person name="Shintani S."/>
        </authorList>
    </citation>
    <scope>NUCLEOTIDE SEQUENCE [LARGE SCALE GENOMIC DNA]</scope>
    <source>
        <strain evidence="3">T5</strain>
    </source>
</reference>
<organism evidence="2 3">
    <name type="scientific">Streptococcus anginosus T5</name>
    <dbReference type="NCBI Taxonomy" id="1163302"/>
    <lineage>
        <taxon>Bacteria</taxon>
        <taxon>Bacillati</taxon>
        <taxon>Bacillota</taxon>
        <taxon>Bacilli</taxon>
        <taxon>Lactobacillales</taxon>
        <taxon>Streptococcaceae</taxon>
        <taxon>Streptococcus</taxon>
        <taxon>Streptococcus anginosus group</taxon>
    </lineage>
</organism>
<proteinExistence type="predicted"/>